<organism evidence="2 3">
    <name type="scientific">Desulfovibrio fairfieldensis</name>
    <dbReference type="NCBI Taxonomy" id="44742"/>
    <lineage>
        <taxon>Bacteria</taxon>
        <taxon>Pseudomonadati</taxon>
        <taxon>Thermodesulfobacteriota</taxon>
        <taxon>Desulfovibrionia</taxon>
        <taxon>Desulfovibrionales</taxon>
        <taxon>Desulfovibrionaceae</taxon>
        <taxon>Desulfovibrio</taxon>
    </lineage>
</organism>
<dbReference type="PROSITE" id="PS50943">
    <property type="entry name" value="HTH_CROC1"/>
    <property type="match status" value="1"/>
</dbReference>
<evidence type="ECO:0000313" key="3">
    <source>
        <dbReference type="Proteomes" id="UP000069241"/>
    </source>
</evidence>
<dbReference type="CDD" id="cd06462">
    <property type="entry name" value="Peptidase_S24_S26"/>
    <property type="match status" value="1"/>
</dbReference>
<dbReference type="STRING" id="44742.AXF13_13290"/>
<gene>
    <name evidence="2" type="ORF">AXF13_13290</name>
</gene>
<dbReference type="Gene3D" id="1.10.260.40">
    <property type="entry name" value="lambda repressor-like DNA-binding domains"/>
    <property type="match status" value="1"/>
</dbReference>
<evidence type="ECO:0000259" key="1">
    <source>
        <dbReference type="PROSITE" id="PS50943"/>
    </source>
</evidence>
<feature type="domain" description="HTH cro/C1-type" evidence="1">
    <location>
        <begin position="20"/>
        <end position="63"/>
    </location>
</feature>
<dbReference type="Pfam" id="PF07022">
    <property type="entry name" value="Phage_CI_repr"/>
    <property type="match status" value="1"/>
</dbReference>
<accession>A0A0X8JMA6</accession>
<dbReference type="SUPFAM" id="SSF51306">
    <property type="entry name" value="LexA/Signal peptidase"/>
    <property type="match status" value="1"/>
</dbReference>
<dbReference type="GO" id="GO:0045892">
    <property type="term" value="P:negative regulation of DNA-templated transcription"/>
    <property type="evidence" value="ECO:0007669"/>
    <property type="project" value="InterPro"/>
</dbReference>
<dbReference type="InterPro" id="IPR010982">
    <property type="entry name" value="Lambda_DNA-bd_dom_sf"/>
</dbReference>
<dbReference type="InterPro" id="IPR001387">
    <property type="entry name" value="Cro/C1-type_HTH"/>
</dbReference>
<name>A0A0X8JMA6_9BACT</name>
<evidence type="ECO:0000313" key="2">
    <source>
        <dbReference type="EMBL" id="AMD91018.1"/>
    </source>
</evidence>
<dbReference type="RefSeq" id="WP_062253955.1">
    <property type="nucleotide sequence ID" value="NZ_CP014229.1"/>
</dbReference>
<dbReference type="InterPro" id="IPR036286">
    <property type="entry name" value="LexA/Signal_pep-like_sf"/>
</dbReference>
<dbReference type="GO" id="GO:0003677">
    <property type="term" value="F:DNA binding"/>
    <property type="evidence" value="ECO:0007669"/>
    <property type="project" value="InterPro"/>
</dbReference>
<dbReference type="InterPro" id="IPR015927">
    <property type="entry name" value="Peptidase_S24_S26A/B/C"/>
</dbReference>
<dbReference type="InterPro" id="IPR010744">
    <property type="entry name" value="Phage_CI_N"/>
</dbReference>
<sequence>MDHIYKETIERIKAVTHTRTQTALAEILEIRQSSISDAKRRQSVPGAWYMTLFEKLGVNPDWLKSGIGPVYLRTEAGYIPGDGDGTPLAPGLLGSPLSQPALVTMYAMRGDDTGNGAAGATLRPTGSILLPRAYAREGIVVLAVDNDAAAPTVRRGAYVGIDTHADCPASGGLFAITLPHGEIVLRRLLWDEDYFRLCAEDPAYPDRRIRLVRTEWILGRLAWVMQEM</sequence>
<reference evidence="3" key="1">
    <citation type="submission" date="2016-02" db="EMBL/GenBank/DDBJ databases">
        <authorList>
            <person name="Holder M.E."/>
            <person name="Ajami N.J."/>
            <person name="Petrosino J.F."/>
        </authorList>
    </citation>
    <scope>NUCLEOTIDE SEQUENCE [LARGE SCALE GENOMIC DNA]</scope>
    <source>
        <strain evidence="3">CCUG 45958</strain>
    </source>
</reference>
<proteinExistence type="predicted"/>
<dbReference type="Pfam" id="PF00717">
    <property type="entry name" value="Peptidase_S24"/>
    <property type="match status" value="1"/>
</dbReference>
<keyword evidence="3" id="KW-1185">Reference proteome</keyword>
<dbReference type="KEGG" id="dfi:AXF13_13290"/>
<dbReference type="Proteomes" id="UP000069241">
    <property type="component" value="Chromosome"/>
</dbReference>
<protein>
    <submittedName>
        <fullName evidence="2">Cro/Cl family transcriptional regulator</fullName>
    </submittedName>
</protein>
<dbReference type="EMBL" id="CP014229">
    <property type="protein sequence ID" value="AMD91018.1"/>
    <property type="molecule type" value="Genomic_DNA"/>
</dbReference>
<dbReference type="SUPFAM" id="SSF47413">
    <property type="entry name" value="lambda repressor-like DNA-binding domains"/>
    <property type="match status" value="1"/>
</dbReference>
<dbReference type="Gene3D" id="2.10.109.10">
    <property type="entry name" value="Umud Fragment, subunit A"/>
    <property type="match status" value="1"/>
</dbReference>
<dbReference type="AlphaFoldDB" id="A0A0X8JMA6"/>